<dbReference type="RefSeq" id="WP_104272448.1">
    <property type="nucleotide sequence ID" value="NZ_PSSW01000021.1"/>
</dbReference>
<protein>
    <submittedName>
        <fullName evidence="1">Uncharacterized protein</fullName>
    </submittedName>
</protein>
<accession>A0A3D8GX87</accession>
<dbReference type="AlphaFoldDB" id="A0A3D8GX87"/>
<comment type="caution">
    <text evidence="1">The sequence shown here is derived from an EMBL/GenBank/DDBJ whole genome shotgun (WGS) entry which is preliminary data.</text>
</comment>
<sequence length="120" mass="13709">MITKLERARDAAMASGKREPVVMLRMNIQEIQRLDELIYDSGWTGDISTFVRDRVLSKRRKKPKSGATDQRLAIQLDETISALTVVIHRTMEKADTEDLQPLKECRLILSRLAKALYSGH</sequence>
<dbReference type="Proteomes" id="UP000256431">
    <property type="component" value="Unassembled WGS sequence"/>
</dbReference>
<keyword evidence="2" id="KW-1185">Reference proteome</keyword>
<proteinExistence type="predicted"/>
<evidence type="ECO:0000313" key="2">
    <source>
        <dbReference type="Proteomes" id="UP000256431"/>
    </source>
</evidence>
<name>A0A3D8GX87_9GAMM</name>
<organism evidence="1 2">
    <name type="scientific">Marinobacter flavimaris</name>
    <dbReference type="NCBI Taxonomy" id="262076"/>
    <lineage>
        <taxon>Bacteria</taxon>
        <taxon>Pseudomonadati</taxon>
        <taxon>Pseudomonadota</taxon>
        <taxon>Gammaproteobacteria</taxon>
        <taxon>Pseudomonadales</taxon>
        <taxon>Marinobacteraceae</taxon>
        <taxon>Marinobacter</taxon>
    </lineage>
</organism>
<dbReference type="EMBL" id="QRDH01000019">
    <property type="protein sequence ID" value="RDU39065.1"/>
    <property type="molecule type" value="Genomic_DNA"/>
</dbReference>
<evidence type="ECO:0000313" key="1">
    <source>
        <dbReference type="EMBL" id="RDU39065.1"/>
    </source>
</evidence>
<gene>
    <name evidence="1" type="ORF">DXI23_20270</name>
</gene>
<reference evidence="1 2" key="1">
    <citation type="submission" date="2018-08" db="EMBL/GenBank/DDBJ databases">
        <title>Genome sequence of Marinobacter flavimaris KCTC 12185.</title>
        <authorList>
            <person name="Chun J."/>
            <person name="Kim B.-Y."/>
            <person name="Choi S.-B."/>
            <person name="Kwak M.-J."/>
        </authorList>
    </citation>
    <scope>NUCLEOTIDE SEQUENCE [LARGE SCALE GENOMIC DNA]</scope>
    <source>
        <strain evidence="1 2">KCTC 12185</strain>
    </source>
</reference>